<gene>
    <name evidence="1" type="ORF">CLOBOL_02687</name>
</gene>
<proteinExistence type="predicted"/>
<evidence type="ECO:0000313" key="2">
    <source>
        <dbReference type="Proteomes" id="UP000005396"/>
    </source>
</evidence>
<sequence>MVMKKWILIFSAIALLLFSLTFVLCSRENNLAALSRQCGIDLTIGKVVSHKDTHGGFHGDGVSYTVVQYPDDSIGEQMEESETWHTLPLPENLDTFLYQPYDDEVSIPEIQDGYYYFYDRHSESRNPYDDSELFQRFSFNFTFAIYDQSSNQIYLIEYDT</sequence>
<comment type="caution">
    <text evidence="1">The sequence shown here is derived from an EMBL/GenBank/DDBJ whole genome shotgun (WGS) entry which is preliminary data.</text>
</comment>
<evidence type="ECO:0000313" key="1">
    <source>
        <dbReference type="EMBL" id="EDP16987.1"/>
    </source>
</evidence>
<reference evidence="1 2" key="1">
    <citation type="submission" date="2007-08" db="EMBL/GenBank/DDBJ databases">
        <authorList>
            <person name="Fulton L."/>
            <person name="Clifton S."/>
            <person name="Fulton B."/>
            <person name="Xu J."/>
            <person name="Minx P."/>
            <person name="Pepin K.H."/>
            <person name="Johnson M."/>
            <person name="Thiruvilangam P."/>
            <person name="Bhonagiri V."/>
            <person name="Nash W.E."/>
            <person name="Mardis E.R."/>
            <person name="Wilson R.K."/>
        </authorList>
    </citation>
    <scope>NUCLEOTIDE SEQUENCE [LARGE SCALE GENOMIC DNA]</scope>
    <source>
        <strain evidence="2">ATCC BAA-613 / DSM 15670 / CCUG 46953 / JCM 12243 / WAL 16351</strain>
    </source>
</reference>
<dbReference type="eggNOG" id="ENOG5033761">
    <property type="taxonomic scope" value="Bacteria"/>
</dbReference>
<dbReference type="EMBL" id="ABCC02000025">
    <property type="protein sequence ID" value="EDP16987.1"/>
    <property type="molecule type" value="Genomic_DNA"/>
</dbReference>
<accession>A8RQA5</accession>
<protein>
    <submittedName>
        <fullName evidence="1">Uncharacterized protein</fullName>
    </submittedName>
</protein>
<dbReference type="Proteomes" id="UP000005396">
    <property type="component" value="Unassembled WGS sequence"/>
</dbReference>
<reference evidence="1 2" key="2">
    <citation type="submission" date="2007-09" db="EMBL/GenBank/DDBJ databases">
        <title>Draft genome sequence of Clostridium bolteae (ATCC BAA-613).</title>
        <authorList>
            <person name="Sudarsanam P."/>
            <person name="Ley R."/>
            <person name="Guruge J."/>
            <person name="Turnbaugh P.J."/>
            <person name="Mahowald M."/>
            <person name="Liep D."/>
            <person name="Gordon J."/>
        </authorList>
    </citation>
    <scope>NUCLEOTIDE SEQUENCE [LARGE SCALE GENOMIC DNA]</scope>
    <source>
        <strain evidence="2">ATCC BAA-613 / DSM 15670 / CCUG 46953 / JCM 12243 / WAL 16351</strain>
    </source>
</reference>
<dbReference type="PaxDb" id="411902-CLOBOL_02687"/>
<name>A8RQA5_ENTBW</name>
<dbReference type="HOGENOM" id="CLU_133667_0_0_9"/>
<organism evidence="1 2">
    <name type="scientific">Enterocloster bolteae (strain ATCC BAA-613 / DSM 15670 / CCUG 46953 / JCM 12243 / WAL 16351)</name>
    <name type="common">Clostridium bolteae</name>
    <dbReference type="NCBI Taxonomy" id="411902"/>
    <lineage>
        <taxon>Bacteria</taxon>
        <taxon>Bacillati</taxon>
        <taxon>Bacillota</taxon>
        <taxon>Clostridia</taxon>
        <taxon>Lachnospirales</taxon>
        <taxon>Lachnospiraceae</taxon>
        <taxon>Enterocloster</taxon>
    </lineage>
</organism>
<dbReference type="AlphaFoldDB" id="A8RQA5"/>